<evidence type="ECO:0000313" key="8">
    <source>
        <dbReference type="Proteomes" id="UP001562354"/>
    </source>
</evidence>
<protein>
    <recommendedName>
        <fullName evidence="3">phosphoinositide 5-phosphatase</fullName>
        <ecNumber evidence="3">3.1.3.36</ecNumber>
    </recommendedName>
</protein>
<feature type="compositionally biased region" description="Low complexity" evidence="5">
    <location>
        <begin position="1132"/>
        <end position="1157"/>
    </location>
</feature>
<comment type="similarity">
    <text evidence="1">Belongs to the synaptojanin family.</text>
</comment>
<dbReference type="PANTHER" id="PTHR11200:SF257">
    <property type="entry name" value="PHOSPHOINOSITIDE 5-PHOSPHATASE"/>
    <property type="match status" value="1"/>
</dbReference>
<name>A0ABR3P7R9_9PEZI</name>
<sequence length="1288" mass="141990">MTIRVLLRDHPHRAIALATDEHILTFRHSASTVGGSTVSLNSTQNAAIQPRCMVEFSLLQETDTSDFRSLSSLSAQGTLGLITIGGDIFLCVVNGSERVATVRPGENVQKITSVEFHCINRSEYDYLVLDRINNFPVDDLEDDGFDKFQTRDPSMEHPCLALKKLLSGGSFYYSADFDLTRRLQDRALESATVAFDSIDTGFLWNSYMIQPLVSFRSRLSDHERAALDSSRILTSAIRGFAMTITVPAASSPVSTSFSGLPSTLTLVSRLSCRRAGTRFNARGIDDDGNVANWVETETVFATPTGMCFSYVQTRGSVPAFWEQQATFTPGQQKIQITRSAEATQPAFDKHMSELEVNYGAVHVVNLLSAEKSGEAELTKRYRQHIRNSPLNQPSEDKPADHELLKLTDYDFHAETRQLGYEAAKGISHYIQDSVEAFAYYLSEEIEEDPKTSTGLRHKSVLRRPMTILQQEGVFRTNCLDCLDRTNLVQTIISQMSLQEFLSQRAERRATSDFWVRHGTLWADNGDALSRIYAGTGALKSSYTRTGKMSIAGALADVRKSAARLYINNFEDKGRQNTIDTLLGRLMGQLPVHLYDPINDWVSAELTKRTSEYSSSDTIHIHVGTFNLNGKTKGIDEDLSSWVCPPVDASQQQPGIVAVGFQEIVELSPQQIMSTDPNRRQAWEDAVKRTLNTNAQSHGSEEYVMLRGGQLVGASLSVFVKASILPYIKNVEGSLKKTGMSGMAGNKGAVAIRMDYANTSICLVTAHLAAGFANYEERNQDYRTISHGLRFQRNRTIEDHDAIIWMGDFNYRIGMSNERTRALVKDKDLETLYANDQLNLQMVHGKTFPFYHEARITFLPTYKYDLGTDDYDSSDKARIPAWCDRVLSKGNNLRQINYETAPLRFSDHRPVWATFQCTVTTMDEKRKDEISEQLYRKRRAVVGDNTATAQNEDSDDEEVLGYESIEPGLPPASSDRRKWWLDNGQPARSKVTGPPGPNYVHNSARPANPFSRTAEPDWVQVDKPTPPPSRAMSMRERSAMRETGGSGEKAPAHTLRKLPPPWHGGASGSAVSSPSNTARSSSNSISLDQQPLQPTKARPSISSDRSPQHREAGSIAAAPIHLKQTLRKPVPPAVAKKPAFLRSESSTRGASGSSSASRPQERYRDDPSDDEHPPPPPRRAATRSENTAKEVKTPSSVAANTVPFPPPPRRSNTVADRGPPLPSRAASVARAEVNTRASSTKHATTAAAAAATATRGPPPSSSLMDDVDDDHGVGGAGKALGGWTALKPS</sequence>
<dbReference type="RefSeq" id="XP_069198498.1">
    <property type="nucleotide sequence ID" value="XM_069341992.1"/>
</dbReference>
<feature type="compositionally biased region" description="Low complexity" evidence="5">
    <location>
        <begin position="1067"/>
        <end position="1085"/>
    </location>
</feature>
<proteinExistence type="inferred from homology"/>
<comment type="caution">
    <text evidence="7">The sequence shown here is derived from an EMBL/GenBank/DDBJ whole genome shotgun (WGS) entry which is preliminary data.</text>
</comment>
<dbReference type="GeneID" id="95976349"/>
<dbReference type="SUPFAM" id="SSF56219">
    <property type="entry name" value="DNase I-like"/>
    <property type="match status" value="1"/>
</dbReference>
<accession>A0ABR3P7R9</accession>
<dbReference type="Gene3D" id="3.60.10.10">
    <property type="entry name" value="Endonuclease/exonuclease/phosphatase"/>
    <property type="match status" value="1"/>
</dbReference>
<gene>
    <name evidence="7" type="ORF">AAFC00_002647</name>
</gene>
<evidence type="ECO:0000256" key="3">
    <source>
        <dbReference type="ARBA" id="ARBA00013044"/>
    </source>
</evidence>
<dbReference type="InterPro" id="IPR046985">
    <property type="entry name" value="IP5"/>
</dbReference>
<evidence type="ECO:0000259" key="6">
    <source>
        <dbReference type="PROSITE" id="PS50275"/>
    </source>
</evidence>
<reference evidence="7 8" key="1">
    <citation type="submission" date="2024-07" db="EMBL/GenBank/DDBJ databases">
        <title>Draft sequence of the Neodothiora populina.</title>
        <authorList>
            <person name="Drown D.D."/>
            <person name="Schuette U.S."/>
            <person name="Buechlein A.B."/>
            <person name="Rusch D.R."/>
            <person name="Winton L.W."/>
            <person name="Adams G.A."/>
        </authorList>
    </citation>
    <scope>NUCLEOTIDE SEQUENCE [LARGE SCALE GENOMIC DNA]</scope>
    <source>
        <strain evidence="7 8">CPC 39397</strain>
    </source>
</reference>
<dbReference type="PROSITE" id="PS50275">
    <property type="entry name" value="SAC"/>
    <property type="match status" value="1"/>
</dbReference>
<dbReference type="EC" id="3.1.3.36" evidence="3"/>
<keyword evidence="8" id="KW-1185">Reference proteome</keyword>
<feature type="compositionally biased region" description="Low complexity" evidence="5">
    <location>
        <begin position="1242"/>
        <end position="1253"/>
    </location>
</feature>
<dbReference type="InterPro" id="IPR000300">
    <property type="entry name" value="IPPc"/>
</dbReference>
<evidence type="ECO:0000256" key="4">
    <source>
        <dbReference type="ARBA" id="ARBA00022801"/>
    </source>
</evidence>
<keyword evidence="4" id="KW-0378">Hydrolase</keyword>
<dbReference type="EMBL" id="JBFMKM010000012">
    <property type="protein sequence ID" value="KAL1302222.1"/>
    <property type="molecule type" value="Genomic_DNA"/>
</dbReference>
<organism evidence="7 8">
    <name type="scientific">Neodothiora populina</name>
    <dbReference type="NCBI Taxonomy" id="2781224"/>
    <lineage>
        <taxon>Eukaryota</taxon>
        <taxon>Fungi</taxon>
        <taxon>Dikarya</taxon>
        <taxon>Ascomycota</taxon>
        <taxon>Pezizomycotina</taxon>
        <taxon>Dothideomycetes</taxon>
        <taxon>Dothideomycetidae</taxon>
        <taxon>Dothideales</taxon>
        <taxon>Dothioraceae</taxon>
        <taxon>Neodothiora</taxon>
    </lineage>
</organism>
<feature type="domain" description="SAC" evidence="6">
    <location>
        <begin position="162"/>
        <end position="534"/>
    </location>
</feature>
<evidence type="ECO:0000313" key="7">
    <source>
        <dbReference type="EMBL" id="KAL1302222.1"/>
    </source>
</evidence>
<evidence type="ECO:0000256" key="5">
    <source>
        <dbReference type="SAM" id="MobiDB-lite"/>
    </source>
</evidence>
<comment type="similarity">
    <text evidence="2">In the central section; belongs to the inositol 1,4,5-trisphosphate 5-phosphatase family.</text>
</comment>
<dbReference type="InterPro" id="IPR036691">
    <property type="entry name" value="Endo/exonu/phosph_ase_sf"/>
</dbReference>
<feature type="compositionally biased region" description="Basic and acidic residues" evidence="5">
    <location>
        <begin position="1158"/>
        <end position="1172"/>
    </location>
</feature>
<dbReference type="Proteomes" id="UP001562354">
    <property type="component" value="Unassembled WGS sequence"/>
</dbReference>
<evidence type="ECO:0000256" key="2">
    <source>
        <dbReference type="ARBA" id="ARBA00009678"/>
    </source>
</evidence>
<dbReference type="PANTHER" id="PTHR11200">
    <property type="entry name" value="INOSITOL 5-PHOSPHATASE"/>
    <property type="match status" value="1"/>
</dbReference>
<dbReference type="InterPro" id="IPR002013">
    <property type="entry name" value="SAC_dom"/>
</dbReference>
<evidence type="ECO:0000256" key="1">
    <source>
        <dbReference type="ARBA" id="ARBA00008943"/>
    </source>
</evidence>
<dbReference type="Pfam" id="PF02383">
    <property type="entry name" value="Syja_N"/>
    <property type="match status" value="1"/>
</dbReference>
<dbReference type="SMART" id="SM00128">
    <property type="entry name" value="IPPc"/>
    <property type="match status" value="1"/>
</dbReference>
<dbReference type="Pfam" id="PF22669">
    <property type="entry name" value="Exo_endo_phos2"/>
    <property type="match status" value="1"/>
</dbReference>
<feature type="region of interest" description="Disordered" evidence="5">
    <location>
        <begin position="983"/>
        <end position="1288"/>
    </location>
</feature>